<dbReference type="AlphaFoldDB" id="A0A484MP89"/>
<evidence type="ECO:0000256" key="1">
    <source>
        <dbReference type="ARBA" id="ARBA00004123"/>
    </source>
</evidence>
<dbReference type="Proteomes" id="UP000595140">
    <property type="component" value="Unassembled WGS sequence"/>
</dbReference>
<dbReference type="PANTHER" id="PTHR31920">
    <property type="entry name" value="B3 DOMAIN-CONTAINING"/>
    <property type="match status" value="1"/>
</dbReference>
<evidence type="ECO:0000313" key="7">
    <source>
        <dbReference type="EMBL" id="VFQ89896.1"/>
    </source>
</evidence>
<evidence type="ECO:0000256" key="5">
    <source>
        <dbReference type="ARBA" id="ARBA00023242"/>
    </source>
</evidence>
<dbReference type="CDD" id="cd10017">
    <property type="entry name" value="B3_DNA"/>
    <property type="match status" value="3"/>
</dbReference>
<keyword evidence="8" id="KW-1185">Reference proteome</keyword>
<dbReference type="SMART" id="SM01019">
    <property type="entry name" value="B3"/>
    <property type="match status" value="3"/>
</dbReference>
<dbReference type="GO" id="GO:0003677">
    <property type="term" value="F:DNA binding"/>
    <property type="evidence" value="ECO:0007669"/>
    <property type="project" value="UniProtKB-KW"/>
</dbReference>
<dbReference type="EMBL" id="OOIL02003924">
    <property type="protein sequence ID" value="VFQ89896.1"/>
    <property type="molecule type" value="Genomic_DNA"/>
</dbReference>
<dbReference type="Pfam" id="PF02362">
    <property type="entry name" value="B3"/>
    <property type="match status" value="3"/>
</dbReference>
<feature type="domain" description="TF-B3" evidence="6">
    <location>
        <begin position="339"/>
        <end position="432"/>
    </location>
</feature>
<keyword evidence="4" id="KW-0804">Transcription</keyword>
<evidence type="ECO:0000256" key="2">
    <source>
        <dbReference type="ARBA" id="ARBA00023015"/>
    </source>
</evidence>
<sequence length="432" mass="49006">MGKVKANGLFHFCWTVGQDENQEKLPIPMGFMKYLKKGKRGLPGEAILMCSSGQSWTVKLSLDADGLFLSKGWGKFFKENHLCDGDFLLFRYDGGKTIKFDVRVFGANGLPKAKASDSGKENLCKQLENYASQIVIVDMPLNKESKEMEKVKVNCLSHFCWTIGHDENQEKLPIPMGFMKNLKKGRRGLPGEAILTCSSGQSWKVKLCLDADGLFLSKGWGKFFKENQLCERDFLLFRYDGGKTIKFDVRVFGANGLPKVKASDSGKENVCKQVENNTSQRVKDECLSLDVQPEISAHKKKRDELVETGVTTMALVRYPINEVPSPWSKSLAFSSNSPFFRCILDECSVKRYFLKIPKAACPVDMFPSEKTDIILRNSNLQFWIVKVQPTMEAYTFQTAGWRKFVQENDLKEGYVCVFELLQINELLVHVFH</sequence>
<evidence type="ECO:0000256" key="3">
    <source>
        <dbReference type="ARBA" id="ARBA00023125"/>
    </source>
</evidence>
<reference evidence="7 8" key="1">
    <citation type="submission" date="2018-04" db="EMBL/GenBank/DDBJ databases">
        <authorList>
            <person name="Vogel A."/>
        </authorList>
    </citation>
    <scope>NUCLEOTIDE SEQUENCE [LARGE SCALE GENOMIC DNA]</scope>
</reference>
<dbReference type="SUPFAM" id="SSF101936">
    <property type="entry name" value="DNA-binding pseudobarrel domain"/>
    <property type="match status" value="3"/>
</dbReference>
<dbReference type="Gene3D" id="2.40.330.10">
    <property type="entry name" value="DNA-binding pseudobarrel domain"/>
    <property type="match status" value="3"/>
</dbReference>
<dbReference type="GO" id="GO:0005634">
    <property type="term" value="C:nucleus"/>
    <property type="evidence" value="ECO:0007669"/>
    <property type="project" value="UniProtKB-SubCell"/>
</dbReference>
<dbReference type="InterPro" id="IPR015300">
    <property type="entry name" value="DNA-bd_pseudobarrel_sf"/>
</dbReference>
<dbReference type="InterPro" id="IPR050655">
    <property type="entry name" value="Plant_B3_domain"/>
</dbReference>
<name>A0A484MP89_9ASTE</name>
<dbReference type="PROSITE" id="PS50863">
    <property type="entry name" value="B3"/>
    <property type="match status" value="3"/>
</dbReference>
<dbReference type="OrthoDB" id="1305986at2759"/>
<proteinExistence type="predicted"/>
<protein>
    <recommendedName>
        <fullName evidence="6">TF-B3 domain-containing protein</fullName>
    </recommendedName>
</protein>
<comment type="subcellular location">
    <subcellularLocation>
        <location evidence="1">Nucleus</location>
    </subcellularLocation>
</comment>
<keyword evidence="2" id="KW-0805">Transcription regulation</keyword>
<dbReference type="InterPro" id="IPR003340">
    <property type="entry name" value="B3_DNA-bd"/>
</dbReference>
<dbReference type="PANTHER" id="PTHR31920:SF122">
    <property type="entry name" value="B3 DOMAIN-CONTAINING PROTEIN REM23"/>
    <property type="match status" value="1"/>
</dbReference>
<feature type="domain" description="TF-B3" evidence="6">
    <location>
        <begin position="10"/>
        <end position="108"/>
    </location>
</feature>
<accession>A0A484MP89</accession>
<evidence type="ECO:0000259" key="6">
    <source>
        <dbReference type="PROSITE" id="PS50863"/>
    </source>
</evidence>
<evidence type="ECO:0000313" key="8">
    <source>
        <dbReference type="Proteomes" id="UP000595140"/>
    </source>
</evidence>
<keyword evidence="5" id="KW-0539">Nucleus</keyword>
<keyword evidence="3" id="KW-0238">DNA-binding</keyword>
<evidence type="ECO:0000256" key="4">
    <source>
        <dbReference type="ARBA" id="ARBA00023163"/>
    </source>
</evidence>
<feature type="domain" description="TF-B3" evidence="6">
    <location>
        <begin position="157"/>
        <end position="255"/>
    </location>
</feature>
<organism evidence="7 8">
    <name type="scientific">Cuscuta campestris</name>
    <dbReference type="NCBI Taxonomy" id="132261"/>
    <lineage>
        <taxon>Eukaryota</taxon>
        <taxon>Viridiplantae</taxon>
        <taxon>Streptophyta</taxon>
        <taxon>Embryophyta</taxon>
        <taxon>Tracheophyta</taxon>
        <taxon>Spermatophyta</taxon>
        <taxon>Magnoliopsida</taxon>
        <taxon>eudicotyledons</taxon>
        <taxon>Gunneridae</taxon>
        <taxon>Pentapetalae</taxon>
        <taxon>asterids</taxon>
        <taxon>lamiids</taxon>
        <taxon>Solanales</taxon>
        <taxon>Convolvulaceae</taxon>
        <taxon>Cuscuteae</taxon>
        <taxon>Cuscuta</taxon>
        <taxon>Cuscuta subgen. Grammica</taxon>
        <taxon>Cuscuta sect. Cleistogrammica</taxon>
    </lineage>
</organism>
<gene>
    <name evidence="7" type="ORF">CCAM_LOCUS31672</name>
</gene>